<dbReference type="GO" id="GO:0031410">
    <property type="term" value="C:cytoplasmic vesicle"/>
    <property type="evidence" value="ECO:0007669"/>
    <property type="project" value="UniProtKB-KW"/>
</dbReference>
<evidence type="ECO:0000256" key="2">
    <source>
        <dbReference type="ARBA" id="ARBA00007513"/>
    </source>
</evidence>
<dbReference type="STRING" id="59463.ENSMLUP00000016253"/>
<evidence type="ECO:0000256" key="11">
    <source>
        <dbReference type="ARBA" id="ARBA00047045"/>
    </source>
</evidence>
<organism evidence="15 16">
    <name type="scientific">Myotis lucifugus</name>
    <name type="common">Little brown bat</name>
    <dbReference type="NCBI Taxonomy" id="59463"/>
    <lineage>
        <taxon>Eukaryota</taxon>
        <taxon>Metazoa</taxon>
        <taxon>Chordata</taxon>
        <taxon>Craniata</taxon>
        <taxon>Vertebrata</taxon>
        <taxon>Euteleostomi</taxon>
        <taxon>Mammalia</taxon>
        <taxon>Eutheria</taxon>
        <taxon>Laurasiatheria</taxon>
        <taxon>Chiroptera</taxon>
        <taxon>Yangochiroptera</taxon>
        <taxon>Vespertilionidae</taxon>
        <taxon>Myotis</taxon>
    </lineage>
</organism>
<evidence type="ECO:0000256" key="6">
    <source>
        <dbReference type="ARBA" id="ARBA00023004"/>
    </source>
</evidence>
<keyword evidence="4" id="KW-0963">Cytoplasm</keyword>
<proteinExistence type="inferred from homology"/>
<feature type="binding site" evidence="12">
    <location>
        <position position="159"/>
    </location>
    <ligand>
        <name>Fe cation</name>
        <dbReference type="ChEBI" id="CHEBI:24875"/>
        <label>1</label>
    </ligand>
</feature>
<dbReference type="InterPro" id="IPR009040">
    <property type="entry name" value="Ferritin-like_diiron"/>
</dbReference>
<dbReference type="SUPFAM" id="SSF47240">
    <property type="entry name" value="Ferritin-like"/>
    <property type="match status" value="1"/>
</dbReference>
<protein>
    <recommendedName>
        <fullName evidence="13">Ferritin</fullName>
    </recommendedName>
</protein>
<keyword evidence="16" id="KW-1185">Reference proteome</keyword>
<evidence type="ECO:0000256" key="1">
    <source>
        <dbReference type="ARBA" id="ARBA00004496"/>
    </source>
</evidence>
<feature type="domain" description="Ferritin-like diiron" evidence="14">
    <location>
        <begin position="63"/>
        <end position="211"/>
    </location>
</feature>
<dbReference type="InterPro" id="IPR009078">
    <property type="entry name" value="Ferritin-like_SF"/>
</dbReference>
<dbReference type="Pfam" id="PF00210">
    <property type="entry name" value="Ferritin"/>
    <property type="match status" value="1"/>
</dbReference>
<evidence type="ECO:0000256" key="9">
    <source>
        <dbReference type="ARBA" id="ARBA00044942"/>
    </source>
</evidence>
<reference evidence="15 16" key="1">
    <citation type="journal article" date="2011" name="Nature">
        <title>A high-resolution map of human evolutionary constraint using 29 mammals.</title>
        <authorList>
            <person name="Lindblad-Toh K."/>
            <person name="Garber M."/>
            <person name="Zuk O."/>
            <person name="Lin M.F."/>
            <person name="Parker B.J."/>
            <person name="Washietl S."/>
            <person name="Kheradpour P."/>
            <person name="Ernst J."/>
            <person name="Jordan G."/>
            <person name="Mauceli E."/>
            <person name="Ward L.D."/>
            <person name="Lowe C.B."/>
            <person name="Holloway A.K."/>
            <person name="Clamp M."/>
            <person name="Gnerre S."/>
            <person name="Alfoldi J."/>
            <person name="Beal K."/>
            <person name="Chang J."/>
            <person name="Clawson H."/>
            <person name="Cuff J."/>
            <person name="Di Palma F."/>
            <person name="Fitzgerald S."/>
            <person name="Flicek P."/>
            <person name="Guttman M."/>
            <person name="Hubisz M.J."/>
            <person name="Jaffe D.B."/>
            <person name="Jungreis I."/>
            <person name="Kent W.J."/>
            <person name="Kostka D."/>
            <person name="Lara M."/>
            <person name="Martins A.L."/>
            <person name="Massingham T."/>
            <person name="Moltke I."/>
            <person name="Raney B.J."/>
            <person name="Rasmussen M.D."/>
            <person name="Robinson J."/>
            <person name="Stark A."/>
            <person name="Vilella A.J."/>
            <person name="Wen J."/>
            <person name="Xie X."/>
            <person name="Zody M.C."/>
            <person name="Baldwin J."/>
            <person name="Bloom T."/>
            <person name="Chin C.W."/>
            <person name="Heiman D."/>
            <person name="Nicol R."/>
            <person name="Nusbaum C."/>
            <person name="Young S."/>
            <person name="Wilkinson J."/>
            <person name="Worley K.C."/>
            <person name="Kovar C.L."/>
            <person name="Muzny D.M."/>
            <person name="Gibbs R.A."/>
            <person name="Cree A."/>
            <person name="Dihn H.H."/>
            <person name="Fowler G."/>
            <person name="Jhangiani S."/>
            <person name="Joshi V."/>
            <person name="Lee S."/>
            <person name="Lewis L.R."/>
            <person name="Nazareth L.V."/>
            <person name="Okwuonu G."/>
            <person name="Santibanez J."/>
            <person name="Warren W.C."/>
            <person name="Mardis E.R."/>
            <person name="Weinstock G.M."/>
            <person name="Wilson R.K."/>
            <person name="Delehaunty K."/>
            <person name="Dooling D."/>
            <person name="Fronik C."/>
            <person name="Fulton L."/>
            <person name="Fulton B."/>
            <person name="Graves T."/>
            <person name="Minx P."/>
            <person name="Sodergren E."/>
            <person name="Birney E."/>
            <person name="Margulies E.H."/>
            <person name="Herrero J."/>
            <person name="Green E.D."/>
            <person name="Haussler D."/>
            <person name="Siepel A."/>
            <person name="Goldman N."/>
            <person name="Pollard K.S."/>
            <person name="Pedersen J.S."/>
            <person name="Lander E.S."/>
            <person name="Kellis M."/>
        </authorList>
    </citation>
    <scope>NUCLEOTIDE SEQUENCE [LARGE SCALE GENOMIC DNA]</scope>
</reference>
<dbReference type="GO" id="GO:0008198">
    <property type="term" value="F:ferrous iron binding"/>
    <property type="evidence" value="ECO:0007669"/>
    <property type="project" value="TreeGrafter"/>
</dbReference>
<dbReference type="Ensembl" id="ENSMLUT00000025354.1">
    <property type="protein sequence ID" value="ENSMLUP00000016253.1"/>
    <property type="gene ID" value="ENSMLUG00000026966.1"/>
</dbReference>
<dbReference type="AlphaFoldDB" id="G1PXS1"/>
<dbReference type="EMBL" id="AAPE02000513">
    <property type="status" value="NOT_ANNOTATED_CDS"/>
    <property type="molecule type" value="Genomic_DNA"/>
</dbReference>
<dbReference type="FunFam" id="1.20.1260.10:FF:000009">
    <property type="entry name" value="Ferritin light chain"/>
    <property type="match status" value="1"/>
</dbReference>
<dbReference type="GO" id="GO:0044754">
    <property type="term" value="C:autolysosome"/>
    <property type="evidence" value="ECO:0007669"/>
    <property type="project" value="UniProtKB-SubCell"/>
</dbReference>
<dbReference type="Proteomes" id="UP000001074">
    <property type="component" value="Unassembled WGS sequence"/>
</dbReference>
<evidence type="ECO:0000256" key="10">
    <source>
        <dbReference type="ARBA" id="ARBA00045578"/>
    </source>
</evidence>
<dbReference type="HOGENOM" id="CLU_065681_4_0_1"/>
<evidence type="ECO:0000256" key="4">
    <source>
        <dbReference type="ARBA" id="ARBA00022490"/>
    </source>
</evidence>
<evidence type="ECO:0000256" key="5">
    <source>
        <dbReference type="ARBA" id="ARBA00022723"/>
    </source>
</evidence>
<dbReference type="InterPro" id="IPR001519">
    <property type="entry name" value="Ferritin"/>
</dbReference>
<comment type="function">
    <text evidence="10">Stores iron in a soluble, non-toxic, readily available form. Important for iron homeostasis. Iron is taken up in the ferrous form and deposited as ferric hydroxides after oxidation. Also plays a role in delivery of iron to cells. Mediates iron uptake in capsule cells of the developing kidney. Delivery to lysosomes by the cargo receptor NCOA4 for autophagic degradation and release or iron.</text>
</comment>
<evidence type="ECO:0000313" key="15">
    <source>
        <dbReference type="Ensembl" id="ENSMLUP00000016253.1"/>
    </source>
</evidence>
<dbReference type="GO" id="GO:0008199">
    <property type="term" value="F:ferric iron binding"/>
    <property type="evidence" value="ECO:0007669"/>
    <property type="project" value="InterPro"/>
</dbReference>
<keyword evidence="7" id="KW-0458">Lysosome</keyword>
<reference evidence="15" key="3">
    <citation type="submission" date="2025-09" db="UniProtKB">
        <authorList>
            <consortium name="Ensembl"/>
        </authorList>
    </citation>
    <scope>IDENTIFICATION</scope>
</reference>
<keyword evidence="8" id="KW-0968">Cytoplasmic vesicle</keyword>
<dbReference type="PANTHER" id="PTHR11431">
    <property type="entry name" value="FERRITIN"/>
    <property type="match status" value="1"/>
</dbReference>
<keyword evidence="6 12" id="KW-0408">Iron</keyword>
<evidence type="ECO:0000256" key="12">
    <source>
        <dbReference type="PIRSR" id="PIRSR601519-1"/>
    </source>
</evidence>
<evidence type="ECO:0000256" key="3">
    <source>
        <dbReference type="ARBA" id="ARBA00022434"/>
    </source>
</evidence>
<dbReference type="GeneTree" id="ENSGT00940000153096"/>
<dbReference type="OMA" id="ENHFRDE"/>
<evidence type="ECO:0000313" key="16">
    <source>
        <dbReference type="Proteomes" id="UP000001074"/>
    </source>
</evidence>
<dbReference type="eggNOG" id="KOG2332">
    <property type="taxonomic scope" value="Eukaryota"/>
</dbReference>
<evidence type="ECO:0000259" key="14">
    <source>
        <dbReference type="PROSITE" id="PS50905"/>
    </source>
</evidence>
<name>G1PXS1_MYOLU</name>
<comment type="subunit">
    <text evidence="11">Oligomer of 24 subunits. There are two types of subunits: L (light) chain and H (heavy) chain. The major chain can be light or heavy, depending on the species and tissue type. The functional molecule forms a roughly spherical shell with a diameter of 12 nm and contains a central cavity into which the insoluble mineral iron core is deposited. Interacts with NCOA4.</text>
</comment>
<dbReference type="InParanoid" id="G1PXS1"/>
<evidence type="ECO:0000256" key="8">
    <source>
        <dbReference type="ARBA" id="ARBA00023329"/>
    </source>
</evidence>
<evidence type="ECO:0000256" key="13">
    <source>
        <dbReference type="RuleBase" id="RU361145"/>
    </source>
</evidence>
<accession>G1PXS1</accession>
<sequence length="232" mass="26305">ERSQICLLLQQCLDGTDPGMPLLPALATLLTTFRTTSRTSQHTRFSSTLTPYCRTTMSSQIRQNHSTEVEAAVNPLATRHLRASHTYLSLGFYFHRDDVALEGVGHFFRELAEKKREGSERLLKKQNQRSGCFLFQDVRKPPQDEWAKQDAMEAALALERNPNQALVELQALGSTCADPHFGDSLENHFRDEGVKLIKKMYHLTHLHRLAGPQAGLSEYLLERLTLNHPEAL</sequence>
<dbReference type="GO" id="GO:0006826">
    <property type="term" value="P:iron ion transport"/>
    <property type="evidence" value="ECO:0007669"/>
    <property type="project" value="InterPro"/>
</dbReference>
<keyword evidence="3 13" id="KW-0409">Iron storage</keyword>
<dbReference type="Gene3D" id="1.20.1260.10">
    <property type="match status" value="1"/>
</dbReference>
<dbReference type="PROSITE" id="PS50905">
    <property type="entry name" value="FERRITIN_LIKE"/>
    <property type="match status" value="1"/>
</dbReference>
<reference evidence="15" key="2">
    <citation type="submission" date="2025-08" db="UniProtKB">
        <authorList>
            <consortium name="Ensembl"/>
        </authorList>
    </citation>
    <scope>IDENTIFICATION</scope>
</reference>
<keyword evidence="5 12" id="KW-0479">Metal-binding</keyword>
<dbReference type="InterPro" id="IPR012347">
    <property type="entry name" value="Ferritin-like"/>
</dbReference>
<dbReference type="PANTHER" id="PTHR11431:SF47">
    <property type="entry name" value="FERRITIN LIGHT CHAIN"/>
    <property type="match status" value="1"/>
</dbReference>
<comment type="similarity">
    <text evidence="2 13">Belongs to the ferritin family.</text>
</comment>
<comment type="subcellular location">
    <subcellularLocation>
        <location evidence="9">Autolysosome</location>
    </subcellularLocation>
    <subcellularLocation>
        <location evidence="1">Cytoplasm</location>
    </subcellularLocation>
</comment>
<dbReference type="InterPro" id="IPR008331">
    <property type="entry name" value="Ferritin_DPS_dom"/>
</dbReference>
<evidence type="ECO:0000256" key="7">
    <source>
        <dbReference type="ARBA" id="ARBA00023228"/>
    </source>
</evidence>
<dbReference type="GO" id="GO:0006879">
    <property type="term" value="P:intracellular iron ion homeostasis"/>
    <property type="evidence" value="ECO:0007669"/>
    <property type="project" value="UniProtKB-KW"/>
</dbReference>